<dbReference type="KEGG" id="pms:KNP414_01088"/>
<protein>
    <submittedName>
        <fullName evidence="1">Uncharacterized protein</fullName>
    </submittedName>
</protein>
<proteinExistence type="predicted"/>
<dbReference type="AlphaFoldDB" id="F8FCT4"/>
<evidence type="ECO:0000313" key="1">
    <source>
        <dbReference type="EMBL" id="AEI39656.1"/>
    </source>
</evidence>
<gene>
    <name evidence="1" type="ordered locus">KNP414_01088</name>
</gene>
<name>F8FCT4_PAEMK</name>
<organism evidence="1 2">
    <name type="scientific">Paenibacillus mucilaginosus (strain KNP414)</name>
    <dbReference type="NCBI Taxonomy" id="1036673"/>
    <lineage>
        <taxon>Bacteria</taxon>
        <taxon>Bacillati</taxon>
        <taxon>Bacillota</taxon>
        <taxon>Bacilli</taxon>
        <taxon>Bacillales</taxon>
        <taxon>Paenibacillaceae</taxon>
        <taxon>Paenibacillus</taxon>
    </lineage>
</organism>
<reference evidence="2" key="1">
    <citation type="submission" date="2011-06" db="EMBL/GenBank/DDBJ databases">
        <title>Complete genome sequence of Paenibacillus mucilaginosus KNP414.</title>
        <authorList>
            <person name="Wang J."/>
            <person name="Hu S."/>
            <person name="Hu X."/>
            <person name="Zhang B."/>
            <person name="Dong D."/>
            <person name="Zhang S."/>
            <person name="Zhao K."/>
            <person name="Wu D."/>
        </authorList>
    </citation>
    <scope>NUCLEOTIDE SEQUENCE [LARGE SCALE GENOMIC DNA]</scope>
    <source>
        <strain evidence="2">KNP414</strain>
    </source>
</reference>
<dbReference type="HOGENOM" id="CLU_3346712_0_0_9"/>
<dbReference type="Proteomes" id="UP000006620">
    <property type="component" value="Chromosome"/>
</dbReference>
<reference evidence="1 2" key="2">
    <citation type="journal article" date="2013" name="Genome Announc.">
        <title>Genome Sequence of Growth-Improving Paenibacillus mucilaginosus Strain KNP414.</title>
        <authorList>
            <person name="Lu J.J."/>
            <person name="Wang J.F."/>
            <person name="Hu X.F."/>
        </authorList>
    </citation>
    <scope>NUCLEOTIDE SEQUENCE [LARGE SCALE GENOMIC DNA]</scope>
    <source>
        <strain evidence="1 2">KNP414</strain>
    </source>
</reference>
<dbReference type="EMBL" id="CP002869">
    <property type="protein sequence ID" value="AEI39656.1"/>
    <property type="molecule type" value="Genomic_DNA"/>
</dbReference>
<accession>F8FCT4</accession>
<evidence type="ECO:0000313" key="2">
    <source>
        <dbReference type="Proteomes" id="UP000006620"/>
    </source>
</evidence>
<dbReference type="PATRIC" id="fig|1036673.3.peg.961"/>
<sequence>MKRRPPGSAGRKQEPADAVLFDSFLTLTRGGTAVWAD</sequence>